<comment type="caution">
    <text evidence="3">The sequence shown here is derived from an EMBL/GenBank/DDBJ whole genome shotgun (WGS) entry which is preliminary data.</text>
</comment>
<gene>
    <name evidence="3" type="ORF">CARN3_0704</name>
</gene>
<reference evidence="3" key="1">
    <citation type="submission" date="2009-10" db="EMBL/GenBank/DDBJ databases">
        <title>Diversity of trophic interactions inside an arsenic-rich microbial ecosystem.</title>
        <authorList>
            <person name="Bertin P.N."/>
            <person name="Heinrich-Salmeron A."/>
            <person name="Pelletier E."/>
            <person name="Goulhen-Chollet F."/>
            <person name="Arsene-Ploetze F."/>
            <person name="Gallien S."/>
            <person name="Calteau A."/>
            <person name="Vallenet D."/>
            <person name="Casiot C."/>
            <person name="Chane-Woon-Ming B."/>
            <person name="Giloteaux L."/>
            <person name="Barakat M."/>
            <person name="Bonnefoy V."/>
            <person name="Bruneel O."/>
            <person name="Chandler M."/>
            <person name="Cleiss J."/>
            <person name="Duran R."/>
            <person name="Elbaz-Poulichet F."/>
            <person name="Fonknechten N."/>
            <person name="Lauga B."/>
            <person name="Mornico D."/>
            <person name="Ortet P."/>
            <person name="Schaeffer C."/>
            <person name="Siguier P."/>
            <person name="Alexander Thil Smith A."/>
            <person name="Van Dorsselaer A."/>
            <person name="Weissenbach J."/>
            <person name="Medigue C."/>
            <person name="Le Paslier D."/>
        </authorList>
    </citation>
    <scope>NUCLEOTIDE SEQUENCE</scope>
</reference>
<evidence type="ECO:0000313" key="3">
    <source>
        <dbReference type="EMBL" id="CBH99756.1"/>
    </source>
</evidence>
<feature type="compositionally biased region" description="Polar residues" evidence="1">
    <location>
        <begin position="354"/>
        <end position="368"/>
    </location>
</feature>
<dbReference type="SUPFAM" id="SSF51735">
    <property type="entry name" value="NAD(P)-binding Rossmann-fold domains"/>
    <property type="match status" value="1"/>
</dbReference>
<dbReference type="PANTHER" id="PTHR43245">
    <property type="entry name" value="BIFUNCTIONAL POLYMYXIN RESISTANCE PROTEIN ARNA"/>
    <property type="match status" value="1"/>
</dbReference>
<dbReference type="Gene3D" id="3.40.50.720">
    <property type="entry name" value="NAD(P)-binding Rossmann-like Domain"/>
    <property type="match status" value="1"/>
</dbReference>
<dbReference type="InterPro" id="IPR050177">
    <property type="entry name" value="Lipid_A_modif_metabolic_enz"/>
</dbReference>
<evidence type="ECO:0000259" key="2">
    <source>
        <dbReference type="Pfam" id="PF01370"/>
    </source>
</evidence>
<proteinExistence type="predicted"/>
<evidence type="ECO:0000256" key="1">
    <source>
        <dbReference type="SAM" id="MobiDB-lite"/>
    </source>
</evidence>
<dbReference type="InterPro" id="IPR036291">
    <property type="entry name" value="NAD(P)-bd_dom_sf"/>
</dbReference>
<name>E6PXU7_9ZZZZ</name>
<feature type="domain" description="NAD-dependent epimerase/dehydratase" evidence="2">
    <location>
        <begin position="8"/>
        <end position="229"/>
    </location>
</feature>
<feature type="region of interest" description="Disordered" evidence="1">
    <location>
        <begin position="346"/>
        <end position="368"/>
    </location>
</feature>
<accession>E6PXU7</accession>
<dbReference type="InterPro" id="IPR001509">
    <property type="entry name" value="Epimerase_deHydtase"/>
</dbReference>
<dbReference type="Pfam" id="PF01370">
    <property type="entry name" value="Epimerase"/>
    <property type="match status" value="1"/>
</dbReference>
<dbReference type="AlphaFoldDB" id="E6PXU7"/>
<protein>
    <submittedName>
        <fullName evidence="3">Vitamin K epoxide reductase</fullName>
    </submittedName>
</protein>
<organism evidence="3">
    <name type="scientific">mine drainage metagenome</name>
    <dbReference type="NCBI Taxonomy" id="410659"/>
    <lineage>
        <taxon>unclassified sequences</taxon>
        <taxon>metagenomes</taxon>
        <taxon>ecological metagenomes</taxon>
    </lineage>
</organism>
<dbReference type="EMBL" id="CABN01000048">
    <property type="protein sequence ID" value="CBH99756.1"/>
    <property type="molecule type" value="Genomic_DNA"/>
</dbReference>
<sequence length="368" mass="42106">MDSKQEVIIITGGTGFIGSALINRFADRFALVGLDRMASHSPPSAAECVCIDLTSENGVKGAFERVRYAYGDRIASVIHLAAYYDFSGEPSPKYDEVTVCGTERLLRHLQEFHVEQFAFSSTMLVHAPTEPGRRINEDWPLEPKWDYPKSKVKTEQIIREQHGQIPIVLLRIAGVYNDRCHSIPLAQQIQRIYERQLVSHVFPGDMSHGQSFLHLDDLMDAVVPMVELRKTLPPELTLLLGEPDTLSYQELQRQFGRLIHAEDWQTREIPKELAKAGAWMENHIPFEDEQFIKPWMIDLADDHFELDISRARNLLDWETKHSLKDTLPKMVAALKADPIRWYHENKLKPPASLEETTAQPSRENSSED</sequence>